<name>A0AAV4YAZ7_CAEEX</name>
<keyword evidence="2" id="KW-1185">Reference proteome</keyword>
<proteinExistence type="predicted"/>
<comment type="caution">
    <text evidence="1">The sequence shown here is derived from an EMBL/GenBank/DDBJ whole genome shotgun (WGS) entry which is preliminary data.</text>
</comment>
<gene>
    <name evidence="1" type="ORF">CEXT_182721</name>
</gene>
<protein>
    <submittedName>
        <fullName evidence="1">Uncharacterized protein</fullName>
    </submittedName>
</protein>
<dbReference type="EMBL" id="BPLR01001693">
    <property type="protein sequence ID" value="GIZ04163.1"/>
    <property type="molecule type" value="Genomic_DNA"/>
</dbReference>
<evidence type="ECO:0000313" key="1">
    <source>
        <dbReference type="EMBL" id="GIZ04163.1"/>
    </source>
</evidence>
<accession>A0AAV4YAZ7</accession>
<reference evidence="1 2" key="1">
    <citation type="submission" date="2021-06" db="EMBL/GenBank/DDBJ databases">
        <title>Caerostris extrusa draft genome.</title>
        <authorList>
            <person name="Kono N."/>
            <person name="Arakawa K."/>
        </authorList>
    </citation>
    <scope>NUCLEOTIDE SEQUENCE [LARGE SCALE GENOMIC DNA]</scope>
</reference>
<dbReference type="Proteomes" id="UP001054945">
    <property type="component" value="Unassembled WGS sequence"/>
</dbReference>
<evidence type="ECO:0000313" key="2">
    <source>
        <dbReference type="Proteomes" id="UP001054945"/>
    </source>
</evidence>
<organism evidence="1 2">
    <name type="scientific">Caerostris extrusa</name>
    <name type="common">Bark spider</name>
    <name type="synonym">Caerostris bankana</name>
    <dbReference type="NCBI Taxonomy" id="172846"/>
    <lineage>
        <taxon>Eukaryota</taxon>
        <taxon>Metazoa</taxon>
        <taxon>Ecdysozoa</taxon>
        <taxon>Arthropoda</taxon>
        <taxon>Chelicerata</taxon>
        <taxon>Arachnida</taxon>
        <taxon>Araneae</taxon>
        <taxon>Araneomorphae</taxon>
        <taxon>Entelegynae</taxon>
        <taxon>Araneoidea</taxon>
        <taxon>Araneidae</taxon>
        <taxon>Caerostris</taxon>
    </lineage>
</organism>
<sequence>MKNIFDRATKGVGEKDEFHGPGALFFPRVVAVDSGEKDWKSSLVLTSSRSPEKAELCRYACAQSYPFYAKTFC</sequence>
<dbReference type="AlphaFoldDB" id="A0AAV4YAZ7"/>